<accession>A0ABR3S5E0</accession>
<gene>
    <name evidence="1" type="ORF">SLS60_000139</name>
</gene>
<dbReference type="EMBL" id="JAKJXO020000001">
    <property type="protein sequence ID" value="KAL1611916.1"/>
    <property type="molecule type" value="Genomic_DNA"/>
</dbReference>
<evidence type="ECO:0000313" key="1">
    <source>
        <dbReference type="EMBL" id="KAL1611916.1"/>
    </source>
</evidence>
<protein>
    <submittedName>
        <fullName evidence="1">Uncharacterized protein</fullName>
    </submittedName>
</protein>
<name>A0ABR3S5E0_9PLEO</name>
<comment type="caution">
    <text evidence="1">The sequence shown here is derived from an EMBL/GenBank/DDBJ whole genome shotgun (WGS) entry which is preliminary data.</text>
</comment>
<dbReference type="Proteomes" id="UP001521785">
    <property type="component" value="Unassembled WGS sequence"/>
</dbReference>
<reference evidence="1 2" key="1">
    <citation type="submission" date="2024-02" db="EMBL/GenBank/DDBJ databases">
        <title>De novo assembly and annotation of 12 fungi associated with fruit tree decline syndrome in Ontario, Canada.</title>
        <authorList>
            <person name="Sulman M."/>
            <person name="Ellouze W."/>
            <person name="Ilyukhin E."/>
        </authorList>
    </citation>
    <scope>NUCLEOTIDE SEQUENCE [LARGE SCALE GENOMIC DNA]</scope>
    <source>
        <strain evidence="1 2">M42-189</strain>
    </source>
</reference>
<organism evidence="1 2">
    <name type="scientific">Paraconiothyrium brasiliense</name>
    <dbReference type="NCBI Taxonomy" id="300254"/>
    <lineage>
        <taxon>Eukaryota</taxon>
        <taxon>Fungi</taxon>
        <taxon>Dikarya</taxon>
        <taxon>Ascomycota</taxon>
        <taxon>Pezizomycotina</taxon>
        <taxon>Dothideomycetes</taxon>
        <taxon>Pleosporomycetidae</taxon>
        <taxon>Pleosporales</taxon>
        <taxon>Massarineae</taxon>
        <taxon>Didymosphaeriaceae</taxon>
        <taxon>Paraconiothyrium</taxon>
    </lineage>
</organism>
<keyword evidence="2" id="KW-1185">Reference proteome</keyword>
<proteinExistence type="predicted"/>
<evidence type="ECO:0000313" key="2">
    <source>
        <dbReference type="Proteomes" id="UP001521785"/>
    </source>
</evidence>
<sequence>MLAKIAVLIDYYECAEALEPYFHNHDWNLEESNADGLATRETVPKEGHEKVKALAGMVKMPRSFLVKNPDDYDLEGWYELSIPSDDGTPLEAWYIPAKEPESNEFIIFNHALLMCRAAYSGHMGEPWSSIIEPVEAL</sequence>